<dbReference type="GeneID" id="78277328"/>
<evidence type="ECO:0000256" key="2">
    <source>
        <dbReference type="ARBA" id="ARBA00022516"/>
    </source>
</evidence>
<gene>
    <name evidence="12" type="primary">psd</name>
    <name evidence="12" type="ORF">GCWU000321_00609</name>
</gene>
<dbReference type="HOGENOM" id="CLU_072492_0_0_9"/>
<keyword evidence="9" id="KW-1208">Phospholipid metabolism</keyword>
<dbReference type="InterPro" id="IPR033175">
    <property type="entry name" value="PSD-A"/>
</dbReference>
<reference evidence="12" key="1">
    <citation type="submission" date="2009-09" db="EMBL/GenBank/DDBJ databases">
        <authorList>
            <person name="Weinstock G."/>
            <person name="Sodergren E."/>
            <person name="Clifton S."/>
            <person name="Fulton L."/>
            <person name="Fulton B."/>
            <person name="Courtney L."/>
            <person name="Fronick C."/>
            <person name="Harrison M."/>
            <person name="Strong C."/>
            <person name="Farmer C."/>
            <person name="Delahaunty K."/>
            <person name="Markovic C."/>
            <person name="Hall O."/>
            <person name="Minx P."/>
            <person name="Tomlinson C."/>
            <person name="Mitreva M."/>
            <person name="Nelson J."/>
            <person name="Hou S."/>
            <person name="Wollam A."/>
            <person name="Pepin K.H."/>
            <person name="Johnson M."/>
            <person name="Bhonagiri V."/>
            <person name="Nash W.E."/>
            <person name="Warren W."/>
            <person name="Chinwalla A."/>
            <person name="Mardis E.R."/>
            <person name="Wilson R.K."/>
        </authorList>
    </citation>
    <scope>NUCLEOTIDE SEQUENCE [LARGE SCALE GENOMIC DNA]</scope>
    <source>
        <strain evidence="12">DSM 15470</strain>
    </source>
</reference>
<evidence type="ECO:0000313" key="13">
    <source>
        <dbReference type="Proteomes" id="UP000004736"/>
    </source>
</evidence>
<dbReference type="InterPro" id="IPR003817">
    <property type="entry name" value="PS_Dcarbxylase"/>
</dbReference>
<keyword evidence="3" id="KW-0210">Decarboxylase</keyword>
<dbReference type="AlphaFoldDB" id="C9LM72"/>
<keyword evidence="8 12" id="KW-0456">Lyase</keyword>
<dbReference type="PANTHER" id="PTHR35809">
    <property type="entry name" value="ARCHAETIDYLSERINE DECARBOXYLASE PROENZYME-RELATED"/>
    <property type="match status" value="1"/>
</dbReference>
<keyword evidence="11" id="KW-1133">Transmembrane helix</keyword>
<keyword evidence="10" id="KW-0670">Pyruvate</keyword>
<keyword evidence="2" id="KW-0444">Lipid biosynthesis</keyword>
<evidence type="ECO:0000256" key="1">
    <source>
        <dbReference type="ARBA" id="ARBA00022475"/>
    </source>
</evidence>
<keyword evidence="1" id="KW-1003">Cell membrane</keyword>
<dbReference type="STRING" id="592028.GCWU000321_00609"/>
<evidence type="ECO:0000256" key="6">
    <source>
        <dbReference type="ARBA" id="ARBA00023145"/>
    </source>
</evidence>
<evidence type="ECO:0000256" key="10">
    <source>
        <dbReference type="ARBA" id="ARBA00023317"/>
    </source>
</evidence>
<evidence type="ECO:0000256" key="5">
    <source>
        <dbReference type="ARBA" id="ARBA00023136"/>
    </source>
</evidence>
<accession>C9LM72</accession>
<keyword evidence="13" id="KW-1185">Reference proteome</keyword>
<evidence type="ECO:0000256" key="7">
    <source>
        <dbReference type="ARBA" id="ARBA00023209"/>
    </source>
</evidence>
<comment type="caution">
    <text evidence="12">The sequence shown here is derived from an EMBL/GenBank/DDBJ whole genome shotgun (WGS) entry which is preliminary data.</text>
</comment>
<evidence type="ECO:0000256" key="4">
    <source>
        <dbReference type="ARBA" id="ARBA00023098"/>
    </source>
</evidence>
<keyword evidence="6" id="KW-0865">Zymogen</keyword>
<dbReference type="EMBL" id="ACIM02000001">
    <property type="protein sequence ID" value="EEW96658.1"/>
    <property type="molecule type" value="Genomic_DNA"/>
</dbReference>
<protein>
    <submittedName>
        <fullName evidence="12">Phosphatidylserine decarboxylase</fullName>
        <ecNumber evidence="12">4.1.1.65</ecNumber>
    </submittedName>
</protein>
<dbReference type="RefSeq" id="WP_007069591.1">
    <property type="nucleotide sequence ID" value="NZ_GG698602.1"/>
</dbReference>
<dbReference type="NCBIfam" id="NF003685">
    <property type="entry name" value="PRK05305.2-5"/>
    <property type="match status" value="1"/>
</dbReference>
<evidence type="ECO:0000256" key="11">
    <source>
        <dbReference type="SAM" id="Phobius"/>
    </source>
</evidence>
<dbReference type="Pfam" id="PF02666">
    <property type="entry name" value="PS_Dcarbxylase"/>
    <property type="match status" value="1"/>
</dbReference>
<keyword evidence="7" id="KW-0594">Phospholipid biosynthesis</keyword>
<dbReference type="Proteomes" id="UP000004736">
    <property type="component" value="Unassembled WGS sequence"/>
</dbReference>
<name>C9LM72_9FIRM</name>
<keyword evidence="4" id="KW-0443">Lipid metabolism</keyword>
<evidence type="ECO:0000256" key="3">
    <source>
        <dbReference type="ARBA" id="ARBA00022793"/>
    </source>
</evidence>
<evidence type="ECO:0000256" key="9">
    <source>
        <dbReference type="ARBA" id="ARBA00023264"/>
    </source>
</evidence>
<dbReference type="OrthoDB" id="9790893at2"/>
<keyword evidence="5 11" id="KW-0472">Membrane</keyword>
<dbReference type="eggNOG" id="COG0688">
    <property type="taxonomic scope" value="Bacteria"/>
</dbReference>
<keyword evidence="11" id="KW-0812">Transmembrane</keyword>
<evidence type="ECO:0000313" key="12">
    <source>
        <dbReference type="EMBL" id="EEW96658.1"/>
    </source>
</evidence>
<organism evidence="12 13">
    <name type="scientific">Dialister invisus DSM 15470</name>
    <dbReference type="NCBI Taxonomy" id="592028"/>
    <lineage>
        <taxon>Bacteria</taxon>
        <taxon>Bacillati</taxon>
        <taxon>Bacillota</taxon>
        <taxon>Negativicutes</taxon>
        <taxon>Veillonellales</taxon>
        <taxon>Veillonellaceae</taxon>
        <taxon>Dialister</taxon>
    </lineage>
</organism>
<dbReference type="GO" id="GO:0008654">
    <property type="term" value="P:phospholipid biosynthetic process"/>
    <property type="evidence" value="ECO:0007669"/>
    <property type="project" value="UniProtKB-KW"/>
</dbReference>
<evidence type="ECO:0000256" key="8">
    <source>
        <dbReference type="ARBA" id="ARBA00023239"/>
    </source>
</evidence>
<sequence>MLKKPIILPEGYPFIIISLIVAALLWYFSMLYAAVIPFVFSCYFCYFFRCPRRNAIIPPGEDTIVSPADGTVVDVSHGVEEEMYLGEKCHKITIFLSVFDVHCNRSPMEGTIKYQSYTQGRFLPAYEKEVGFENERGAIGIEGKHRNILVILIAGILARRVVSWKQLGDPLQKGELYGMIKFGSCTELYIPGEAEICVKKGDTVRGGLTIVGRLKLE</sequence>
<dbReference type="GO" id="GO:0004609">
    <property type="term" value="F:phosphatidylserine decarboxylase activity"/>
    <property type="evidence" value="ECO:0007669"/>
    <property type="project" value="UniProtKB-EC"/>
</dbReference>
<dbReference type="EC" id="4.1.1.65" evidence="12"/>
<proteinExistence type="predicted"/>
<dbReference type="PANTHER" id="PTHR35809:SF1">
    <property type="entry name" value="ARCHAETIDYLSERINE DECARBOXYLASE PROENZYME-RELATED"/>
    <property type="match status" value="1"/>
</dbReference>
<feature type="transmembrane region" description="Helical" evidence="11">
    <location>
        <begin position="12"/>
        <end position="40"/>
    </location>
</feature>